<accession>D6GQU6</accession>
<dbReference type="EMBL" id="CP002390">
    <property type="protein sequence ID" value="EFE29149.1"/>
    <property type="molecule type" value="Genomic_DNA"/>
</dbReference>
<dbReference type="PANTHER" id="PTHR34547:SF1">
    <property type="entry name" value="YACP-LIKE NYN DOMAIN PROTEIN"/>
    <property type="match status" value="1"/>
</dbReference>
<dbReference type="Pfam" id="PF05991">
    <property type="entry name" value="NYN_YacP"/>
    <property type="match status" value="1"/>
</dbReference>
<reference evidence="2" key="1">
    <citation type="submission" date="2010-12" db="EMBL/GenBank/DDBJ databases">
        <title>The genome sequence of Filifactor alocis strain ATCC 35896.</title>
        <authorList>
            <consortium name="The Broad Institute Genome Sequencing Platform"/>
            <person name="Ward D."/>
            <person name="Earl A."/>
            <person name="Feldgarden M."/>
            <person name="Young S.K."/>
            <person name="Gargeya S."/>
            <person name="Zeng Q."/>
            <person name="Alvarado L."/>
            <person name="Berlin A."/>
            <person name="Bochicchio J."/>
            <person name="Chapman S.B."/>
            <person name="Chen Z."/>
            <person name="Freedman E."/>
            <person name="Gellesch M."/>
            <person name="Goldberg J."/>
            <person name="Griggs A."/>
            <person name="Gujja S."/>
            <person name="Heilman E."/>
            <person name="Heiman D."/>
            <person name="Howarth C."/>
            <person name="Mehta T."/>
            <person name="Neiman D."/>
            <person name="Pearson M."/>
            <person name="Roberts A."/>
            <person name="Saif S."/>
            <person name="Shea T."/>
            <person name="Shenoy N."/>
            <person name="Sisk P."/>
            <person name="Stolte C."/>
            <person name="Sykes S."/>
            <person name="White J."/>
            <person name="Yandava C."/>
            <person name="Izard J."/>
            <person name="Blanton J.M."/>
            <person name="Baranova O.V."/>
            <person name="Tanner A.C."/>
            <person name="Dewhirst F.E."/>
            <person name="Haas B."/>
            <person name="Nusbaum C."/>
            <person name="Birren B."/>
        </authorList>
    </citation>
    <scope>NUCLEOTIDE SEQUENCE [LARGE SCALE GENOMIC DNA]</scope>
    <source>
        <strain evidence="2">ATCC 35896 / D40 B5</strain>
    </source>
</reference>
<dbReference type="eggNOG" id="COG3688">
    <property type="taxonomic scope" value="Bacteria"/>
</dbReference>
<sequence>MKFRVKKREILVVDGYNVINAWSNLSGVSKQDLSSAREMLEDMIAEYIEYFGMEGYIVYDAYNVRAKEREEQKGRLHIIFTKENETADSYIERFIAQYKNKRHFDLKVVTDDMAEQQLVLGKGATRISTRELELDFQKSRMDIKKQIEKTHIEKNTIDDILDGEILQQLDNMRKKK</sequence>
<dbReference type="OrthoDB" id="9792160at2"/>
<evidence type="ECO:0000313" key="1">
    <source>
        <dbReference type="EMBL" id="EFE29149.1"/>
    </source>
</evidence>
<dbReference type="Proteomes" id="UP000007468">
    <property type="component" value="Chromosome"/>
</dbReference>
<evidence type="ECO:0008006" key="3">
    <source>
        <dbReference type="Google" id="ProtNLM"/>
    </source>
</evidence>
<protein>
    <recommendedName>
        <fullName evidence="3">Tetracycline resistance protein</fullName>
    </recommendedName>
</protein>
<evidence type="ECO:0000313" key="2">
    <source>
        <dbReference type="Proteomes" id="UP000007468"/>
    </source>
</evidence>
<dbReference type="PANTHER" id="PTHR34547">
    <property type="entry name" value="YACP-LIKE NYN DOMAIN PROTEIN"/>
    <property type="match status" value="1"/>
</dbReference>
<dbReference type="CDD" id="cd10912">
    <property type="entry name" value="PIN_YacP-like"/>
    <property type="match status" value="1"/>
</dbReference>
<dbReference type="STRING" id="546269.HMPREF0389_01071"/>
<name>D6GQU6_FILAD</name>
<dbReference type="AlphaFoldDB" id="D6GQU6"/>
<gene>
    <name evidence="1" type="ordered locus">HMPREF0389_01071</name>
</gene>
<dbReference type="InterPro" id="IPR010298">
    <property type="entry name" value="YacP-like"/>
</dbReference>
<dbReference type="KEGG" id="faa:HMPREF0389_01071"/>
<proteinExistence type="predicted"/>
<dbReference type="RefSeq" id="WP_014263058.1">
    <property type="nucleotide sequence ID" value="NC_016630.1"/>
</dbReference>
<keyword evidence="2" id="KW-1185">Reference proteome</keyword>
<dbReference type="PATRIC" id="fig|546269.5.peg.1595"/>
<organism evidence="1 2">
    <name type="scientific">Filifactor alocis (strain ATCC 35896 / CCUG 47790 / D40 B5)</name>
    <name type="common">Fusobacterium alocis</name>
    <dbReference type="NCBI Taxonomy" id="546269"/>
    <lineage>
        <taxon>Bacteria</taxon>
        <taxon>Bacillati</taxon>
        <taxon>Bacillota</taxon>
        <taxon>Clostridia</taxon>
        <taxon>Peptostreptococcales</taxon>
        <taxon>Filifactoraceae</taxon>
        <taxon>Filifactor</taxon>
    </lineage>
</organism>